<keyword evidence="2" id="KW-0813">Transport</keyword>
<dbReference type="PANTHER" id="PTHR33376">
    <property type="match status" value="1"/>
</dbReference>
<dbReference type="EMBL" id="BARU01023728">
    <property type="protein sequence ID" value="GAH56506.1"/>
    <property type="molecule type" value="Genomic_DNA"/>
</dbReference>
<dbReference type="GO" id="GO:0055085">
    <property type="term" value="P:transmembrane transport"/>
    <property type="evidence" value="ECO:0007669"/>
    <property type="project" value="InterPro"/>
</dbReference>
<dbReference type="Pfam" id="PF03480">
    <property type="entry name" value="DctP"/>
    <property type="match status" value="1"/>
</dbReference>
<dbReference type="InterPro" id="IPR018389">
    <property type="entry name" value="DctP_fam"/>
</dbReference>
<reference evidence="4" key="1">
    <citation type="journal article" date="2014" name="Front. Microbiol.">
        <title>High frequency of phylogenetically diverse reductive dehalogenase-homologous genes in deep subseafloor sedimentary metagenomes.</title>
        <authorList>
            <person name="Kawai M."/>
            <person name="Futagami T."/>
            <person name="Toyoda A."/>
            <person name="Takaki Y."/>
            <person name="Nishi S."/>
            <person name="Hori S."/>
            <person name="Arai W."/>
            <person name="Tsubouchi T."/>
            <person name="Morono Y."/>
            <person name="Uchiyama I."/>
            <person name="Ito T."/>
            <person name="Fujiyama A."/>
            <person name="Inagaki F."/>
            <person name="Takami H."/>
        </authorList>
    </citation>
    <scope>NUCLEOTIDE SEQUENCE</scope>
    <source>
        <strain evidence="4">Expedition CK06-06</strain>
    </source>
</reference>
<sequence>MQPPEQSEGLLAIKFKELVEEKTDGAAKVEIYFRSELGGQKDYIEGLRMGTLEVTWVTIGFFSSYEPMLNIFELPFLYTSREHAFWMVNGPLNEMIKERVEKHGVKLLAFFEVGSR</sequence>
<evidence type="ECO:0000313" key="4">
    <source>
        <dbReference type="EMBL" id="GAH56506.1"/>
    </source>
</evidence>
<proteinExistence type="inferred from homology"/>
<evidence type="ECO:0000256" key="1">
    <source>
        <dbReference type="ARBA" id="ARBA00009023"/>
    </source>
</evidence>
<gene>
    <name evidence="4" type="ORF">S03H2_38476</name>
</gene>
<dbReference type="AlphaFoldDB" id="X1GF61"/>
<dbReference type="PANTHER" id="PTHR33376:SF7">
    <property type="entry name" value="C4-DICARBOXYLATE-BINDING PROTEIN DCTB"/>
    <property type="match status" value="1"/>
</dbReference>
<feature type="non-terminal residue" evidence="4">
    <location>
        <position position="116"/>
    </location>
</feature>
<comment type="caution">
    <text evidence="4">The sequence shown here is derived from an EMBL/GenBank/DDBJ whole genome shotgun (WGS) entry which is preliminary data.</text>
</comment>
<accession>X1GF61</accession>
<protein>
    <submittedName>
        <fullName evidence="4">Uncharacterized protein</fullName>
    </submittedName>
</protein>
<dbReference type="NCBIfam" id="NF037995">
    <property type="entry name" value="TRAP_S1"/>
    <property type="match status" value="1"/>
</dbReference>
<keyword evidence="3" id="KW-0732">Signal</keyword>
<dbReference type="InterPro" id="IPR038404">
    <property type="entry name" value="TRAP_DctP_sf"/>
</dbReference>
<dbReference type="Gene3D" id="3.40.190.170">
    <property type="entry name" value="Bacterial extracellular solute-binding protein, family 7"/>
    <property type="match status" value="1"/>
</dbReference>
<name>X1GF61_9ZZZZ</name>
<evidence type="ECO:0000256" key="2">
    <source>
        <dbReference type="ARBA" id="ARBA00022448"/>
    </source>
</evidence>
<comment type="similarity">
    <text evidence="1">Belongs to the bacterial solute-binding protein 7 family.</text>
</comment>
<evidence type="ECO:0000256" key="3">
    <source>
        <dbReference type="ARBA" id="ARBA00022729"/>
    </source>
</evidence>
<organism evidence="4">
    <name type="scientific">marine sediment metagenome</name>
    <dbReference type="NCBI Taxonomy" id="412755"/>
    <lineage>
        <taxon>unclassified sequences</taxon>
        <taxon>metagenomes</taxon>
        <taxon>ecological metagenomes</taxon>
    </lineage>
</organism>